<feature type="domain" description="Aminotransferase class I/classII large" evidence="5">
    <location>
        <begin position="50"/>
        <end position="385"/>
    </location>
</feature>
<dbReference type="CDD" id="cd00609">
    <property type="entry name" value="AAT_like"/>
    <property type="match status" value="1"/>
</dbReference>
<dbReference type="InterPro" id="IPR015421">
    <property type="entry name" value="PyrdxlP-dep_Trfase_major"/>
</dbReference>
<keyword evidence="7" id="KW-1185">Reference proteome</keyword>
<dbReference type="InterPro" id="IPR015422">
    <property type="entry name" value="PyrdxlP-dep_Trfase_small"/>
</dbReference>
<evidence type="ECO:0000256" key="1">
    <source>
        <dbReference type="ARBA" id="ARBA00001933"/>
    </source>
</evidence>
<dbReference type="EMBL" id="QBKS01000002">
    <property type="protein sequence ID" value="PTX54065.1"/>
    <property type="molecule type" value="Genomic_DNA"/>
</dbReference>
<proteinExistence type="predicted"/>
<evidence type="ECO:0000256" key="2">
    <source>
        <dbReference type="ARBA" id="ARBA00022576"/>
    </source>
</evidence>
<dbReference type="AlphaFoldDB" id="A0A2T6BDB6"/>
<evidence type="ECO:0000259" key="5">
    <source>
        <dbReference type="Pfam" id="PF00155"/>
    </source>
</evidence>
<reference evidence="6 7" key="1">
    <citation type="submission" date="2018-04" db="EMBL/GenBank/DDBJ databases">
        <title>Genomic Encyclopedia of Archaeal and Bacterial Type Strains, Phase II (KMG-II): from individual species to whole genera.</title>
        <authorList>
            <person name="Goeker M."/>
        </authorList>
    </citation>
    <scope>NUCLEOTIDE SEQUENCE [LARGE SCALE GENOMIC DNA]</scope>
    <source>
        <strain evidence="6 7">DSM 100977</strain>
    </source>
</reference>
<dbReference type="GO" id="GO:1901605">
    <property type="term" value="P:alpha-amino acid metabolic process"/>
    <property type="evidence" value="ECO:0007669"/>
    <property type="project" value="TreeGrafter"/>
</dbReference>
<keyword evidence="4" id="KW-0663">Pyridoxal phosphate</keyword>
<evidence type="ECO:0000313" key="7">
    <source>
        <dbReference type="Proteomes" id="UP000243978"/>
    </source>
</evidence>
<dbReference type="Pfam" id="PF00155">
    <property type="entry name" value="Aminotran_1_2"/>
    <property type="match status" value="1"/>
</dbReference>
<dbReference type="PANTHER" id="PTHR42790:SF19">
    <property type="entry name" value="KYNURENINE_ALPHA-AMINOADIPATE AMINOTRANSFERASE, MITOCHONDRIAL"/>
    <property type="match status" value="1"/>
</dbReference>
<evidence type="ECO:0000256" key="4">
    <source>
        <dbReference type="ARBA" id="ARBA00022898"/>
    </source>
</evidence>
<dbReference type="PANTHER" id="PTHR42790">
    <property type="entry name" value="AMINOTRANSFERASE"/>
    <property type="match status" value="1"/>
</dbReference>
<evidence type="ECO:0000313" key="6">
    <source>
        <dbReference type="EMBL" id="PTX54065.1"/>
    </source>
</evidence>
<sequence>MAKRPAFADWLDDTNDVTRMFLAAGQIPGLINLAGGLPDPQLYPARALADLAHAALTETPQDALNYAPIEGYGALRDALATRYETDKLKLTRENVLITSGGIQGLELIGKVLLNEGGAIATQTPTYLGALDAWRPRRPTYRPMRPDANDFDPAVALRGCQFGYTVPNFSNPTGKLVPTNVRAALVEAAQSTGTWLVEDDPYGALYYDETPLPRMIELAGDGAPYDGPVIYLGSLSKELAPGLRIGWVIAAPEMIAKLTLAKQGSDMSTSGLSQVLTLRTFETGLDARVLPDILTLYAARRDALCAAMETHLTPWFDWEKPVGGMFVWAVARNPDFNTDDLLQAALRAKTCVSPSSVFDPLGEDRRAIRINFTLNSEPQLAEGIRRLAVACQEVDLR</sequence>
<dbReference type="InterPro" id="IPR050859">
    <property type="entry name" value="Class-I_PLP-dep_aminotransf"/>
</dbReference>
<keyword evidence="3" id="KW-0808">Transferase</keyword>
<dbReference type="GO" id="GO:0030170">
    <property type="term" value="F:pyridoxal phosphate binding"/>
    <property type="evidence" value="ECO:0007669"/>
    <property type="project" value="InterPro"/>
</dbReference>
<dbReference type="Gene3D" id="3.40.640.10">
    <property type="entry name" value="Type I PLP-dependent aspartate aminotransferase-like (Major domain)"/>
    <property type="match status" value="1"/>
</dbReference>
<name>A0A2T6BDB6_9RHOB</name>
<comment type="caution">
    <text evidence="6">The sequence shown here is derived from an EMBL/GenBank/DDBJ whole genome shotgun (WGS) entry which is preliminary data.</text>
</comment>
<dbReference type="SUPFAM" id="SSF53383">
    <property type="entry name" value="PLP-dependent transferases"/>
    <property type="match status" value="1"/>
</dbReference>
<accession>A0A2T6BDB6</accession>
<protein>
    <submittedName>
        <fullName evidence="6">2-aminoadipate transaminase</fullName>
    </submittedName>
</protein>
<evidence type="ECO:0000256" key="3">
    <source>
        <dbReference type="ARBA" id="ARBA00022679"/>
    </source>
</evidence>
<keyword evidence="2" id="KW-0032">Aminotransferase</keyword>
<dbReference type="InterPro" id="IPR004839">
    <property type="entry name" value="Aminotransferase_I/II_large"/>
</dbReference>
<gene>
    <name evidence="6" type="ORF">C8N43_2870</name>
</gene>
<dbReference type="GO" id="GO:0008483">
    <property type="term" value="F:transaminase activity"/>
    <property type="evidence" value="ECO:0007669"/>
    <property type="project" value="UniProtKB-KW"/>
</dbReference>
<dbReference type="RefSeq" id="WP_107846432.1">
    <property type="nucleotide sequence ID" value="NZ_QBKS01000002.1"/>
</dbReference>
<dbReference type="Gene3D" id="3.90.1150.10">
    <property type="entry name" value="Aspartate Aminotransferase, domain 1"/>
    <property type="match status" value="1"/>
</dbReference>
<dbReference type="Proteomes" id="UP000243978">
    <property type="component" value="Unassembled WGS sequence"/>
</dbReference>
<dbReference type="OrthoDB" id="9808770at2"/>
<organism evidence="6 7">
    <name type="scientific">Litoreibacter ponti</name>
    <dbReference type="NCBI Taxonomy" id="1510457"/>
    <lineage>
        <taxon>Bacteria</taxon>
        <taxon>Pseudomonadati</taxon>
        <taxon>Pseudomonadota</taxon>
        <taxon>Alphaproteobacteria</taxon>
        <taxon>Rhodobacterales</taxon>
        <taxon>Roseobacteraceae</taxon>
        <taxon>Litoreibacter</taxon>
    </lineage>
</organism>
<comment type="cofactor">
    <cofactor evidence="1">
        <name>pyridoxal 5'-phosphate</name>
        <dbReference type="ChEBI" id="CHEBI:597326"/>
    </cofactor>
</comment>
<dbReference type="InterPro" id="IPR015424">
    <property type="entry name" value="PyrdxlP-dep_Trfase"/>
</dbReference>